<dbReference type="Gene3D" id="1.10.1470.10">
    <property type="entry name" value="YjbJ"/>
    <property type="match status" value="1"/>
</dbReference>
<reference evidence="4 5" key="1">
    <citation type="submission" date="2019-01" db="EMBL/GenBank/DDBJ databases">
        <authorList>
            <person name="Brito A."/>
        </authorList>
    </citation>
    <scope>NUCLEOTIDE SEQUENCE [LARGE SCALE GENOMIC DNA]</scope>
    <source>
        <strain evidence="4">1</strain>
    </source>
</reference>
<dbReference type="Proteomes" id="UP000320055">
    <property type="component" value="Unassembled WGS sequence"/>
</dbReference>
<evidence type="ECO:0000313" key="4">
    <source>
        <dbReference type="EMBL" id="VEP16650.1"/>
    </source>
</evidence>
<dbReference type="EMBL" id="CAACVJ010000423">
    <property type="protein sequence ID" value="VEP16650.1"/>
    <property type="molecule type" value="Genomic_DNA"/>
</dbReference>
<keyword evidence="5" id="KW-1185">Reference proteome</keyword>
<evidence type="ECO:0000313" key="5">
    <source>
        <dbReference type="Proteomes" id="UP000320055"/>
    </source>
</evidence>
<comment type="similarity">
    <text evidence="1">Belongs to the UPF0337 (CsbD) family.</text>
</comment>
<dbReference type="InterPro" id="IPR036629">
    <property type="entry name" value="YjbJ_sf"/>
</dbReference>
<organism evidence="4 5">
    <name type="scientific">Hyella patelloides LEGE 07179</name>
    <dbReference type="NCBI Taxonomy" id="945734"/>
    <lineage>
        <taxon>Bacteria</taxon>
        <taxon>Bacillati</taxon>
        <taxon>Cyanobacteriota</taxon>
        <taxon>Cyanophyceae</taxon>
        <taxon>Pleurocapsales</taxon>
        <taxon>Hyellaceae</taxon>
        <taxon>Hyella</taxon>
    </lineage>
</organism>
<evidence type="ECO:0000256" key="2">
    <source>
        <dbReference type="SAM" id="MobiDB-lite"/>
    </source>
</evidence>
<evidence type="ECO:0000256" key="1">
    <source>
        <dbReference type="ARBA" id="ARBA00009129"/>
    </source>
</evidence>
<feature type="domain" description="CsbD-like" evidence="3">
    <location>
        <begin position="5"/>
        <end position="57"/>
    </location>
</feature>
<feature type="region of interest" description="Disordered" evidence="2">
    <location>
        <begin position="1"/>
        <end position="60"/>
    </location>
</feature>
<feature type="compositionally biased region" description="Basic and acidic residues" evidence="2">
    <location>
        <begin position="47"/>
        <end position="60"/>
    </location>
</feature>
<name>A0A563VZ01_9CYAN</name>
<dbReference type="RefSeq" id="WP_144866417.1">
    <property type="nucleotide sequence ID" value="NZ_LR213808.1"/>
</dbReference>
<accession>A0A563VZ01</accession>
<protein>
    <recommendedName>
        <fullName evidence="3">CsbD-like domain-containing protein</fullName>
    </recommendedName>
</protein>
<evidence type="ECO:0000259" key="3">
    <source>
        <dbReference type="Pfam" id="PF05532"/>
    </source>
</evidence>
<dbReference type="SUPFAM" id="SSF69047">
    <property type="entry name" value="Hypothetical protein YjbJ"/>
    <property type="match status" value="1"/>
</dbReference>
<dbReference type="InterPro" id="IPR008462">
    <property type="entry name" value="CsbD"/>
</dbReference>
<dbReference type="Pfam" id="PF05532">
    <property type="entry name" value="CsbD"/>
    <property type="match status" value="1"/>
</dbReference>
<proteinExistence type="inferred from homology"/>
<sequence length="60" mass="6300">MSTEDRAEATAKNIEGKAQEAMGEITGNKKDQAKGKAKQAEASAQHAVEDGKDAVKKAID</sequence>
<dbReference type="AlphaFoldDB" id="A0A563VZ01"/>
<feature type="compositionally biased region" description="Basic and acidic residues" evidence="2">
    <location>
        <begin position="1"/>
        <end position="18"/>
    </location>
</feature>
<gene>
    <name evidence="4" type="ORF">H1P_480011</name>
</gene>